<dbReference type="Pfam" id="PF00577">
    <property type="entry name" value="Usher"/>
    <property type="match status" value="1"/>
</dbReference>
<dbReference type="Gene3D" id="2.60.40.3110">
    <property type="match status" value="1"/>
</dbReference>
<evidence type="ECO:0000313" key="2">
    <source>
        <dbReference type="EMBL" id="KEO60255.1"/>
    </source>
</evidence>
<dbReference type="Proteomes" id="UP000027471">
    <property type="component" value="Unassembled WGS sequence"/>
</dbReference>
<dbReference type="RefSeq" id="WP_038130186.1">
    <property type="nucleotide sequence ID" value="NZ_AUNB01000020.1"/>
</dbReference>
<organism evidence="2 3">
    <name type="scientific">Thioclava indica</name>
    <dbReference type="NCBI Taxonomy" id="1353528"/>
    <lineage>
        <taxon>Bacteria</taxon>
        <taxon>Pseudomonadati</taxon>
        <taxon>Pseudomonadota</taxon>
        <taxon>Alphaproteobacteria</taxon>
        <taxon>Rhodobacterales</taxon>
        <taxon>Paracoccaceae</taxon>
        <taxon>Thioclava</taxon>
    </lineage>
</organism>
<dbReference type="eggNOG" id="COG3188">
    <property type="taxonomic scope" value="Bacteria"/>
</dbReference>
<evidence type="ECO:0000313" key="3">
    <source>
        <dbReference type="Proteomes" id="UP000027471"/>
    </source>
</evidence>
<gene>
    <name evidence="2" type="ORF">DT23_13565</name>
</gene>
<protein>
    <recommendedName>
        <fullName evidence="4">PapC-like C-terminal domain-containing protein</fullName>
    </recommendedName>
</protein>
<reference evidence="2 3" key="1">
    <citation type="journal article" date="2015" name="Antonie Van Leeuwenhoek">
        <title>Thioclava indica sp. nov., isolated from surface seawater of the Indian Ocean.</title>
        <authorList>
            <person name="Liu Y."/>
            <person name="Lai Q."/>
            <person name="Du J."/>
            <person name="Xu H."/>
            <person name="Jiang L."/>
            <person name="Shao Z."/>
        </authorList>
    </citation>
    <scope>NUCLEOTIDE SEQUENCE [LARGE SCALE GENOMIC DNA]</scope>
    <source>
        <strain evidence="2 3">DT23-4</strain>
    </source>
</reference>
<keyword evidence="3" id="KW-1185">Reference proteome</keyword>
<dbReference type="EMBL" id="AUNB01000020">
    <property type="protein sequence ID" value="KEO60255.1"/>
    <property type="molecule type" value="Genomic_DNA"/>
</dbReference>
<dbReference type="GO" id="GO:0015473">
    <property type="term" value="F:fimbrial usher porin activity"/>
    <property type="evidence" value="ECO:0007669"/>
    <property type="project" value="InterPro"/>
</dbReference>
<dbReference type="InterPro" id="IPR042186">
    <property type="entry name" value="FimD_plug_dom"/>
</dbReference>
<accession>A0A074JWJ5</accession>
<dbReference type="OrthoDB" id="8587at2"/>
<evidence type="ECO:0000256" key="1">
    <source>
        <dbReference type="SAM" id="SignalP"/>
    </source>
</evidence>
<dbReference type="Gene3D" id="2.60.40.2610">
    <property type="entry name" value="Outer membrane usher protein FimD, plug domain"/>
    <property type="match status" value="1"/>
</dbReference>
<evidence type="ECO:0008006" key="4">
    <source>
        <dbReference type="Google" id="ProtNLM"/>
    </source>
</evidence>
<dbReference type="InterPro" id="IPR000015">
    <property type="entry name" value="Fimb_usher"/>
</dbReference>
<feature type="chain" id="PRO_5001697219" description="PapC-like C-terminal domain-containing protein" evidence="1">
    <location>
        <begin position="23"/>
        <end position="802"/>
    </location>
</feature>
<sequence length="802" mass="84784">MTIHPILLIAFCVLMASGIAASAQTASTELQANASIPASELESMPLHLAVTVNGRDSGLIARFNAGLEGENMSSPRSELKQVGIAVPAGLGDEVSLSALPRVSYRYDASEQRVYISAPIRALLPDVISAARAPDYEAPEKSWGAALNYALTLDHISVANGRGSSNVAAAFDGWIFSPFGTLRSTGRYFRPILTQTGTTPGGRFVREETTWQYHAPSKAVTLSVGDFTTRGPTWMRPIRMGGVQLRRDFSLRSDLVTDQRLSFAGAAAVPSSVDVFIENNRVYSGSLNSGPFRLEDISVNTGSGDAEIVVTGDDGRTRRKKVSFFSSGNLIKKGMADWSLSVGHARQAYGLDNASYDASTILSASLRYGLSDAITVEGYATTTQDFQIIGGGFVAVPLALGEVSLAAARSRYNGRSGNFWQIGLSTQIGAVDIDARSSRSDAGYADLAYVTGVAYLGAGALANSASLLETARAQDVITVSIPVTAQANRVGLSYVRSKRSNSHDRLISASYAMPLARGRGALSVSGSHDFTDGETRISMGLSLKLGKRSYLRTAAYTSSSGRQTRDVTWSRPVRDEIGDFGYLAQAGQQSGQTALRAKAQYRGRLGLVSGEVQKSESQTYLRGELDGSLVMAGGHLAAGNLVNDSFAIVDTGVPNMPVMLQNRAVAKTGRNGRALIAGLNSYHRNRVSVDVADFPHGSSPGLTASDVIPARLSGRYVDFRGAQGAGVIAVLRDGSGAVLPPGTLIHVAGGTDTYVGYDGQTWLENASARNSLRAELEGGTCKATFAFHASGDVQDVIDPVVCQ</sequence>
<dbReference type="AlphaFoldDB" id="A0A074JWJ5"/>
<keyword evidence="1" id="KW-0732">Signal</keyword>
<dbReference type="GO" id="GO:0009279">
    <property type="term" value="C:cell outer membrane"/>
    <property type="evidence" value="ECO:0007669"/>
    <property type="project" value="TreeGrafter"/>
</dbReference>
<dbReference type="PANTHER" id="PTHR30451:SF5">
    <property type="entry name" value="SLR0019 PROTEIN"/>
    <property type="match status" value="1"/>
</dbReference>
<dbReference type="GO" id="GO:0009297">
    <property type="term" value="P:pilus assembly"/>
    <property type="evidence" value="ECO:0007669"/>
    <property type="project" value="InterPro"/>
</dbReference>
<comment type="caution">
    <text evidence="2">The sequence shown here is derived from an EMBL/GenBank/DDBJ whole genome shotgun (WGS) entry which is preliminary data.</text>
</comment>
<proteinExistence type="predicted"/>
<dbReference type="PANTHER" id="PTHR30451">
    <property type="entry name" value="OUTER MEMBRANE USHER PROTEIN"/>
    <property type="match status" value="1"/>
</dbReference>
<name>A0A074JWJ5_9RHOB</name>
<feature type="signal peptide" evidence="1">
    <location>
        <begin position="1"/>
        <end position="22"/>
    </location>
</feature>
<dbReference type="STRING" id="1353528.DT23_13565"/>